<dbReference type="Proteomes" id="UP001500037">
    <property type="component" value="Unassembled WGS sequence"/>
</dbReference>
<proteinExistence type="inferred from homology"/>
<dbReference type="PANTHER" id="PTHR36842:SF1">
    <property type="entry name" value="PROTEIN TOLB"/>
    <property type="match status" value="1"/>
</dbReference>
<evidence type="ECO:0008006" key="5">
    <source>
        <dbReference type="Google" id="ProtNLM"/>
    </source>
</evidence>
<evidence type="ECO:0000313" key="3">
    <source>
        <dbReference type="EMBL" id="GAA1070143.1"/>
    </source>
</evidence>
<protein>
    <recommendedName>
        <fullName evidence="5">WD40 repeat protein</fullName>
    </recommendedName>
</protein>
<sequence length="249" mass="26136">MNGKAVDFGTVVRDLTWSPDGSKAVFIDGSGNLVVANPDGSGKRTAARNPGGQTWSHPAWQYLAGDNDSQVPAKNQLFFAVSQGGTTRLESVPAAAENGTPTQVTLYGEEGAPLPQTGNVWPTANGKYGETLYANTGDGKVYIRDEYTRQQGAAITAGSQPALAPDGEHVVFVRSSGGHDHLFELDFSNRTNPKDLTPNATTDCTEPTWSPDGRTIAFRTPNGISTLPVDGSAAPTQVSTVAGLPAYRG</sequence>
<organism evidence="3 4">
    <name type="scientific">Kitasatospora nipponensis</name>
    <dbReference type="NCBI Taxonomy" id="258049"/>
    <lineage>
        <taxon>Bacteria</taxon>
        <taxon>Bacillati</taxon>
        <taxon>Actinomycetota</taxon>
        <taxon>Actinomycetes</taxon>
        <taxon>Kitasatosporales</taxon>
        <taxon>Streptomycetaceae</taxon>
        <taxon>Kitasatospora</taxon>
    </lineage>
</organism>
<dbReference type="SUPFAM" id="SSF69304">
    <property type="entry name" value="Tricorn protease N-terminal domain"/>
    <property type="match status" value="1"/>
</dbReference>
<feature type="compositionally biased region" description="Polar residues" evidence="2">
    <location>
        <begin position="198"/>
        <end position="208"/>
    </location>
</feature>
<dbReference type="InterPro" id="IPR011659">
    <property type="entry name" value="WD40"/>
</dbReference>
<feature type="region of interest" description="Disordered" evidence="2">
    <location>
        <begin position="193"/>
        <end position="213"/>
    </location>
</feature>
<comment type="caution">
    <text evidence="3">The sequence shown here is derived from an EMBL/GenBank/DDBJ whole genome shotgun (WGS) entry which is preliminary data.</text>
</comment>
<comment type="similarity">
    <text evidence="1">Belongs to the TolB family.</text>
</comment>
<reference evidence="3 4" key="1">
    <citation type="journal article" date="2019" name="Int. J. Syst. Evol. Microbiol.">
        <title>The Global Catalogue of Microorganisms (GCM) 10K type strain sequencing project: providing services to taxonomists for standard genome sequencing and annotation.</title>
        <authorList>
            <consortium name="The Broad Institute Genomics Platform"/>
            <consortium name="The Broad Institute Genome Sequencing Center for Infectious Disease"/>
            <person name="Wu L."/>
            <person name="Ma J."/>
        </authorList>
    </citation>
    <scope>NUCLEOTIDE SEQUENCE [LARGE SCALE GENOMIC DNA]</scope>
    <source>
        <strain evidence="3 4">JCM 13004</strain>
    </source>
</reference>
<name>A0ABN1T9P8_9ACTN</name>
<dbReference type="Pfam" id="PF07676">
    <property type="entry name" value="PD40"/>
    <property type="match status" value="1"/>
</dbReference>
<accession>A0ABN1T9P8</accession>
<evidence type="ECO:0000256" key="1">
    <source>
        <dbReference type="ARBA" id="ARBA00009820"/>
    </source>
</evidence>
<dbReference type="InterPro" id="IPR011042">
    <property type="entry name" value="6-blade_b-propeller_TolB-like"/>
</dbReference>
<dbReference type="Gene3D" id="2.120.10.30">
    <property type="entry name" value="TolB, C-terminal domain"/>
    <property type="match status" value="2"/>
</dbReference>
<gene>
    <name evidence="3" type="ORF">GCM10009665_78040</name>
</gene>
<evidence type="ECO:0000313" key="4">
    <source>
        <dbReference type="Proteomes" id="UP001500037"/>
    </source>
</evidence>
<dbReference type="PANTHER" id="PTHR36842">
    <property type="entry name" value="PROTEIN TOLB HOMOLOG"/>
    <property type="match status" value="1"/>
</dbReference>
<dbReference type="EMBL" id="BAAALF010000377">
    <property type="protein sequence ID" value="GAA1070143.1"/>
    <property type="molecule type" value="Genomic_DNA"/>
</dbReference>
<evidence type="ECO:0000256" key="2">
    <source>
        <dbReference type="SAM" id="MobiDB-lite"/>
    </source>
</evidence>
<keyword evidence="4" id="KW-1185">Reference proteome</keyword>